<dbReference type="Gene3D" id="3.30.700.10">
    <property type="entry name" value="Glycoprotein, Type 4 Pilin"/>
    <property type="match status" value="1"/>
</dbReference>
<dbReference type="Pfam" id="PF07596">
    <property type="entry name" value="SBP_bac_10"/>
    <property type="match status" value="1"/>
</dbReference>
<evidence type="ECO:0000256" key="1">
    <source>
        <dbReference type="SAM" id="Phobius"/>
    </source>
</evidence>
<evidence type="ECO:0000313" key="4">
    <source>
        <dbReference type="Proteomes" id="UP000322699"/>
    </source>
</evidence>
<protein>
    <submittedName>
        <fullName evidence="3">Type II secretion system protein G</fullName>
    </submittedName>
</protein>
<name>A0A5B1CC50_9BACT</name>
<sequence>MNTKANQMRVSVMSKTPSLDFCCRRAVLRVGFTLVELLVVIAIIGVLTGLAVPAMQNMREISRRSNCQYNLSELALALSAYQSQQSHFPIGTLASEGPIRNIPEGYHHNWLEGLLPMMDLKPIEQVIDTSVSVYHPKNDQVRAIRMPRLLCPSATMIRENTTCYAGIHASTETPIDEDNDGVFILNRSISPDDITDGLGYTLFVAEKLSRFEDDLGWISGTNSSLRNAGHAINEEFASLRGPVDADAIIPPTYVGGIVSDHPGGAHLLMGSGEIKFASESMDTAVLAQMASRDDGELPLDFKSTQPLE</sequence>
<dbReference type="RefSeq" id="WP_068265486.1">
    <property type="nucleotide sequence ID" value="NZ_LWSK01000089.1"/>
</dbReference>
<gene>
    <name evidence="3" type="primary">pulG_2</name>
    <name evidence="3" type="ORF">LF1_12300</name>
</gene>
<dbReference type="EMBL" id="VRLW01000001">
    <property type="protein sequence ID" value="KAA1258707.1"/>
    <property type="molecule type" value="Genomic_DNA"/>
</dbReference>
<feature type="domain" description="DUF1559" evidence="2">
    <location>
        <begin position="56"/>
        <end position="282"/>
    </location>
</feature>
<dbReference type="AlphaFoldDB" id="A0A5B1CC50"/>
<dbReference type="NCBIfam" id="TIGR02532">
    <property type="entry name" value="IV_pilin_GFxxxE"/>
    <property type="match status" value="1"/>
</dbReference>
<dbReference type="Proteomes" id="UP000322699">
    <property type="component" value="Unassembled WGS sequence"/>
</dbReference>
<dbReference type="SUPFAM" id="SSF54523">
    <property type="entry name" value="Pili subunits"/>
    <property type="match status" value="1"/>
</dbReference>
<evidence type="ECO:0000313" key="3">
    <source>
        <dbReference type="EMBL" id="KAA1258707.1"/>
    </source>
</evidence>
<dbReference type="InterPro" id="IPR011453">
    <property type="entry name" value="DUF1559"/>
</dbReference>
<dbReference type="PANTHER" id="PTHR30093:SF2">
    <property type="entry name" value="TYPE II SECRETION SYSTEM PROTEIN H"/>
    <property type="match status" value="1"/>
</dbReference>
<keyword evidence="1" id="KW-1133">Transmembrane helix</keyword>
<keyword evidence="1" id="KW-0812">Transmembrane</keyword>
<reference evidence="3 4" key="1">
    <citation type="submission" date="2019-08" db="EMBL/GenBank/DDBJ databases">
        <title>Deep-cultivation of Planctomycetes and their phenomic and genomic characterization uncovers novel biology.</title>
        <authorList>
            <person name="Wiegand S."/>
            <person name="Jogler M."/>
            <person name="Boedeker C."/>
            <person name="Pinto D."/>
            <person name="Vollmers J."/>
            <person name="Rivas-Marin E."/>
            <person name="Kohn T."/>
            <person name="Peeters S.H."/>
            <person name="Heuer A."/>
            <person name="Rast P."/>
            <person name="Oberbeckmann S."/>
            <person name="Bunk B."/>
            <person name="Jeske O."/>
            <person name="Meyerdierks A."/>
            <person name="Storesund J.E."/>
            <person name="Kallscheuer N."/>
            <person name="Luecker S."/>
            <person name="Lage O.M."/>
            <person name="Pohl T."/>
            <person name="Merkel B.J."/>
            <person name="Hornburger P."/>
            <person name="Mueller R.-W."/>
            <person name="Bruemmer F."/>
            <person name="Labrenz M."/>
            <person name="Spormann A.M."/>
            <person name="Op Den Camp H."/>
            <person name="Overmann J."/>
            <person name="Amann R."/>
            <person name="Jetten M.S.M."/>
            <person name="Mascher T."/>
            <person name="Medema M.H."/>
            <person name="Devos D.P."/>
            <person name="Kaster A.-K."/>
            <person name="Ovreas L."/>
            <person name="Rohde M."/>
            <person name="Galperin M.Y."/>
            <person name="Jogler C."/>
        </authorList>
    </citation>
    <scope>NUCLEOTIDE SEQUENCE [LARGE SCALE GENOMIC DNA]</scope>
    <source>
        <strain evidence="3 4">LF1</strain>
    </source>
</reference>
<keyword evidence="4" id="KW-1185">Reference proteome</keyword>
<keyword evidence="1" id="KW-0472">Membrane</keyword>
<evidence type="ECO:0000259" key="2">
    <source>
        <dbReference type="Pfam" id="PF07596"/>
    </source>
</evidence>
<proteinExistence type="predicted"/>
<dbReference type="PANTHER" id="PTHR30093">
    <property type="entry name" value="GENERAL SECRETION PATHWAY PROTEIN G"/>
    <property type="match status" value="1"/>
</dbReference>
<organism evidence="3 4">
    <name type="scientific">Rubripirellula obstinata</name>
    <dbReference type="NCBI Taxonomy" id="406547"/>
    <lineage>
        <taxon>Bacteria</taxon>
        <taxon>Pseudomonadati</taxon>
        <taxon>Planctomycetota</taxon>
        <taxon>Planctomycetia</taxon>
        <taxon>Pirellulales</taxon>
        <taxon>Pirellulaceae</taxon>
        <taxon>Rubripirellula</taxon>
    </lineage>
</organism>
<dbReference type="InterPro" id="IPR012902">
    <property type="entry name" value="N_methyl_site"/>
</dbReference>
<feature type="transmembrane region" description="Helical" evidence="1">
    <location>
        <begin position="34"/>
        <end position="55"/>
    </location>
</feature>
<accession>A0A5B1CC50</accession>
<dbReference type="InterPro" id="IPR045584">
    <property type="entry name" value="Pilin-like"/>
</dbReference>
<dbReference type="Pfam" id="PF07963">
    <property type="entry name" value="N_methyl"/>
    <property type="match status" value="1"/>
</dbReference>
<comment type="caution">
    <text evidence="3">The sequence shown here is derived from an EMBL/GenBank/DDBJ whole genome shotgun (WGS) entry which is preliminary data.</text>
</comment>